<evidence type="ECO:0000256" key="1">
    <source>
        <dbReference type="ARBA" id="ARBA00004162"/>
    </source>
</evidence>
<dbReference type="InterPro" id="IPR000742">
    <property type="entry name" value="EGF"/>
</dbReference>
<keyword evidence="8" id="KW-0418">Kinase</keyword>
<dbReference type="InterPro" id="IPR001245">
    <property type="entry name" value="Ser-Thr/Tyr_kinase_cat_dom"/>
</dbReference>
<dbReference type="PROSITE" id="PS50011">
    <property type="entry name" value="PROTEIN_KINASE_DOM"/>
    <property type="match status" value="1"/>
</dbReference>
<dbReference type="Gene3D" id="3.30.200.20">
    <property type="entry name" value="Phosphorylase Kinase, domain 1"/>
    <property type="match status" value="1"/>
</dbReference>
<keyword evidence="4" id="KW-0808">Transferase</keyword>
<keyword evidence="19" id="KW-1185">Reference proteome</keyword>
<reference evidence="18" key="1">
    <citation type="submission" date="2021-08" db="EMBL/GenBank/DDBJ databases">
        <title>WGS assembly of Ceratopteris richardii.</title>
        <authorList>
            <person name="Marchant D.B."/>
            <person name="Chen G."/>
            <person name="Jenkins J."/>
            <person name="Shu S."/>
            <person name="Leebens-Mack J."/>
            <person name="Grimwood J."/>
            <person name="Schmutz J."/>
            <person name="Soltis P."/>
            <person name="Soltis D."/>
            <person name="Chen Z.-H."/>
        </authorList>
    </citation>
    <scope>NUCLEOTIDE SEQUENCE</scope>
    <source>
        <strain evidence="18">Whitten #5841</strain>
        <tissue evidence="18">Leaf</tissue>
    </source>
</reference>
<evidence type="ECO:0000259" key="15">
    <source>
        <dbReference type="PROSITE" id="PS50011"/>
    </source>
</evidence>
<evidence type="ECO:0000256" key="9">
    <source>
        <dbReference type="ARBA" id="ARBA00022840"/>
    </source>
</evidence>
<evidence type="ECO:0000256" key="10">
    <source>
        <dbReference type="ARBA" id="ARBA00022989"/>
    </source>
</evidence>
<dbReference type="Pfam" id="PF00024">
    <property type="entry name" value="PAN_1"/>
    <property type="match status" value="1"/>
</dbReference>
<dbReference type="PROSITE" id="PS50948">
    <property type="entry name" value="PAN"/>
    <property type="match status" value="1"/>
</dbReference>
<evidence type="ECO:0000256" key="11">
    <source>
        <dbReference type="ARBA" id="ARBA00023136"/>
    </source>
</evidence>
<dbReference type="Gene3D" id="2.90.10.10">
    <property type="entry name" value="Bulb-type lectin domain"/>
    <property type="match status" value="1"/>
</dbReference>
<dbReference type="SMART" id="SM00473">
    <property type="entry name" value="PAN_AP"/>
    <property type="match status" value="1"/>
</dbReference>
<feature type="domain" description="Apple" evidence="17">
    <location>
        <begin position="377"/>
        <end position="457"/>
    </location>
</feature>
<dbReference type="OrthoDB" id="1897414at2759"/>
<evidence type="ECO:0000256" key="14">
    <source>
        <dbReference type="SAM" id="Phobius"/>
    </source>
</evidence>
<evidence type="ECO:0000313" key="18">
    <source>
        <dbReference type="EMBL" id="KAH7425269.1"/>
    </source>
</evidence>
<dbReference type="GO" id="GO:0004674">
    <property type="term" value="F:protein serine/threonine kinase activity"/>
    <property type="evidence" value="ECO:0007669"/>
    <property type="project" value="UniProtKB-KW"/>
</dbReference>
<evidence type="ECO:0000256" key="13">
    <source>
        <dbReference type="ARBA" id="ARBA00023180"/>
    </source>
</evidence>
<accession>A0A8T2TXQ5</accession>
<name>A0A8T2TXQ5_CERRI</name>
<dbReference type="PROSITE" id="PS00108">
    <property type="entry name" value="PROTEIN_KINASE_ST"/>
    <property type="match status" value="1"/>
</dbReference>
<keyword evidence="10 14" id="KW-1133">Transmembrane helix</keyword>
<dbReference type="PROSITE" id="PS01186">
    <property type="entry name" value="EGF_2"/>
    <property type="match status" value="1"/>
</dbReference>
<keyword evidence="7" id="KW-0547">Nucleotide-binding</keyword>
<dbReference type="InterPro" id="IPR001480">
    <property type="entry name" value="Bulb-type_lectin_dom"/>
</dbReference>
<feature type="domain" description="Protein kinase" evidence="15">
    <location>
        <begin position="526"/>
        <end position="858"/>
    </location>
</feature>
<keyword evidence="5 14" id="KW-0812">Transmembrane</keyword>
<dbReference type="OMA" id="SPNALIW"/>
<dbReference type="PIRSF" id="PIRSF000641">
    <property type="entry name" value="SRK"/>
    <property type="match status" value="1"/>
</dbReference>
<dbReference type="InterPro" id="IPR024171">
    <property type="entry name" value="SRK-like_kinase"/>
</dbReference>
<gene>
    <name evidence="18" type="ORF">KP509_11G047600</name>
</gene>
<dbReference type="AlphaFoldDB" id="A0A8T2TXQ5"/>
<keyword evidence="2" id="KW-1003">Cell membrane</keyword>
<evidence type="ECO:0000256" key="8">
    <source>
        <dbReference type="ARBA" id="ARBA00022777"/>
    </source>
</evidence>
<evidence type="ECO:0000256" key="2">
    <source>
        <dbReference type="ARBA" id="ARBA00022475"/>
    </source>
</evidence>
<dbReference type="FunFam" id="1.10.510.10:FF:000468">
    <property type="entry name" value="PTI1-like tyrosine-protein kinase 3"/>
    <property type="match status" value="1"/>
</dbReference>
<keyword evidence="13" id="KW-0325">Glycoprotein</keyword>
<comment type="subcellular location">
    <subcellularLocation>
        <location evidence="1">Cell membrane</location>
        <topology evidence="1">Single-pass membrane protein</topology>
    </subcellularLocation>
</comment>
<keyword evidence="3" id="KW-0723">Serine/threonine-protein kinase</keyword>
<dbReference type="SUPFAM" id="SSF51110">
    <property type="entry name" value="alpha-D-mannose-specific plant lectins"/>
    <property type="match status" value="1"/>
</dbReference>
<proteinExistence type="predicted"/>
<keyword evidence="11 14" id="KW-0472">Membrane</keyword>
<evidence type="ECO:0008006" key="20">
    <source>
        <dbReference type="Google" id="ProtNLM"/>
    </source>
</evidence>
<feature type="transmembrane region" description="Helical" evidence="14">
    <location>
        <begin position="469"/>
        <end position="494"/>
    </location>
</feature>
<evidence type="ECO:0000256" key="5">
    <source>
        <dbReference type="ARBA" id="ARBA00022692"/>
    </source>
</evidence>
<dbReference type="GO" id="GO:0005524">
    <property type="term" value="F:ATP binding"/>
    <property type="evidence" value="ECO:0007669"/>
    <property type="project" value="UniProtKB-KW"/>
</dbReference>
<dbReference type="EMBL" id="CM035416">
    <property type="protein sequence ID" value="KAH7425269.1"/>
    <property type="molecule type" value="Genomic_DNA"/>
</dbReference>
<feature type="domain" description="Bulb-type lectin" evidence="16">
    <location>
        <begin position="44"/>
        <end position="172"/>
    </location>
</feature>
<dbReference type="Proteomes" id="UP000825935">
    <property type="component" value="Chromosome 11"/>
</dbReference>
<keyword evidence="12" id="KW-1015">Disulfide bond</keyword>
<dbReference type="PANTHER" id="PTHR47974:SF9">
    <property type="entry name" value="RECEPTOR-LIKE SERINE_THREONINE-PROTEIN KINASE"/>
    <property type="match status" value="1"/>
</dbReference>
<dbReference type="GO" id="GO:0005886">
    <property type="term" value="C:plasma membrane"/>
    <property type="evidence" value="ECO:0007669"/>
    <property type="project" value="UniProtKB-SubCell"/>
</dbReference>
<dbReference type="Gene3D" id="1.10.510.10">
    <property type="entry name" value="Transferase(Phosphotransferase) domain 1"/>
    <property type="match status" value="1"/>
</dbReference>
<dbReference type="FunFam" id="3.30.200.20:FF:000178">
    <property type="entry name" value="serine/threonine-protein kinase PBS1-like"/>
    <property type="match status" value="1"/>
</dbReference>
<dbReference type="SUPFAM" id="SSF57414">
    <property type="entry name" value="Hairpin loop containing domain-like"/>
    <property type="match status" value="1"/>
</dbReference>
<evidence type="ECO:0000259" key="16">
    <source>
        <dbReference type="PROSITE" id="PS50927"/>
    </source>
</evidence>
<evidence type="ECO:0000256" key="4">
    <source>
        <dbReference type="ARBA" id="ARBA00022679"/>
    </source>
</evidence>
<evidence type="ECO:0000256" key="7">
    <source>
        <dbReference type="ARBA" id="ARBA00022741"/>
    </source>
</evidence>
<evidence type="ECO:0000259" key="17">
    <source>
        <dbReference type="PROSITE" id="PS50948"/>
    </source>
</evidence>
<protein>
    <recommendedName>
        <fullName evidence="20">Receptor-like serine/threonine-protein kinase</fullName>
    </recommendedName>
</protein>
<dbReference type="InterPro" id="IPR036426">
    <property type="entry name" value="Bulb-type_lectin_dom_sf"/>
</dbReference>
<dbReference type="InterPro" id="IPR011009">
    <property type="entry name" value="Kinase-like_dom_sf"/>
</dbReference>
<organism evidence="18 19">
    <name type="scientific">Ceratopteris richardii</name>
    <name type="common">Triangle waterfern</name>
    <dbReference type="NCBI Taxonomy" id="49495"/>
    <lineage>
        <taxon>Eukaryota</taxon>
        <taxon>Viridiplantae</taxon>
        <taxon>Streptophyta</taxon>
        <taxon>Embryophyta</taxon>
        <taxon>Tracheophyta</taxon>
        <taxon>Polypodiopsida</taxon>
        <taxon>Polypodiidae</taxon>
        <taxon>Polypodiales</taxon>
        <taxon>Pteridineae</taxon>
        <taxon>Pteridaceae</taxon>
        <taxon>Parkerioideae</taxon>
        <taxon>Ceratopteris</taxon>
    </lineage>
</organism>
<dbReference type="PROSITE" id="PS50927">
    <property type="entry name" value="BULB_LECTIN"/>
    <property type="match status" value="1"/>
</dbReference>
<sequence length="907" mass="99328">MKRFRLQSWNLNTLVSDFPLVLFLVLIVVPDRSKGSAVTGLPSSVPLGSVFTLAHALWLQSPNKQFQLDLRSWPDAGIVQCMSGVRYTFLSPNALIWTFSVDPEPWQGNNCTLELQTDGVLSFSVNLNGSSSASVVWKTPTAGMGVQNLSLLDDGNLVLVDSLGKVVWQSFGSFRTLSIIPSGMRFSQNMTLVQRVSVYSDFSVPGCYGARLSQQSLSLLLFTRANQYVYANLDLNVSTDHPAQYMVIHQDMQFYDNQSVLIGTVPHNVLTSDPFPNGTDLVGYAVLDDDANLVIRRPNPENPVLSFTYYNSSIRGFCSHPLACGEYGLCNEETSTCSCPQGFTMATEKPSCDSQDEAARKCSCPEQFQMQKFGSTCIASDASYSLQPIEVLFPRQPSAIPIVSQEECRSLCAQNSSCNAALYDSSSSSCALFPILYTIATPSKGKSTGQILFTKISSIKKASNTATHVIVSSIVASAIIIVLLGVLVCCWWRIQKSTRKSQGHFLQEVPRLPHRFSFASLQAATRNFSKVIATGAHGSVFEGELSTPSGVVKVAVKKLHEVGNTMDDQFKAEVATIGSVSHVNLVSLKGFCMKKNSRLLVFEFMSNGSLEKWLYATETHRSMDMSIDGSRDILSETQQLGSSLPSSSPLRTVLDWNKRCRIALDTARGLEYLHHKSGTRIIHCDVKPANILLDKDFHAKVGDFGLAKLVCSDSRSFAMTKIQGTRGYLAPEWLQEASITTKSDVFSYGVVLIELLTGRQCIDAERGFMPTWVMKTVAAIGAPGYCTPQWVGMDDPISMISPSDAEALRSTIIDERLSADEVPTNTFLRTLLLALACVQTDPGDRPSMDSVVQILEDLTEAPSSLPDIKLSHLTCNPYCLLDKSTSSSRTDFPSGGFMSTYSQVEAR</sequence>
<evidence type="ECO:0000256" key="12">
    <source>
        <dbReference type="ARBA" id="ARBA00023157"/>
    </source>
</evidence>
<evidence type="ECO:0000313" key="19">
    <source>
        <dbReference type="Proteomes" id="UP000825935"/>
    </source>
</evidence>
<dbReference type="SMART" id="SM00220">
    <property type="entry name" value="S_TKc"/>
    <property type="match status" value="1"/>
</dbReference>
<evidence type="ECO:0000256" key="6">
    <source>
        <dbReference type="ARBA" id="ARBA00022729"/>
    </source>
</evidence>
<evidence type="ECO:0000256" key="3">
    <source>
        <dbReference type="ARBA" id="ARBA00022527"/>
    </source>
</evidence>
<dbReference type="InterPro" id="IPR003609">
    <property type="entry name" value="Pan_app"/>
</dbReference>
<dbReference type="PANTHER" id="PTHR47974">
    <property type="entry name" value="OS07G0415500 PROTEIN"/>
    <property type="match status" value="1"/>
</dbReference>
<dbReference type="Pfam" id="PF07714">
    <property type="entry name" value="PK_Tyr_Ser-Thr"/>
    <property type="match status" value="1"/>
</dbReference>
<dbReference type="InterPro" id="IPR008271">
    <property type="entry name" value="Ser/Thr_kinase_AS"/>
</dbReference>
<dbReference type="SMART" id="SM00108">
    <property type="entry name" value="B_lectin"/>
    <property type="match status" value="1"/>
</dbReference>
<dbReference type="SUPFAM" id="SSF56112">
    <property type="entry name" value="Protein kinase-like (PK-like)"/>
    <property type="match status" value="1"/>
</dbReference>
<dbReference type="InterPro" id="IPR000719">
    <property type="entry name" value="Prot_kinase_dom"/>
</dbReference>
<keyword evidence="6" id="KW-0732">Signal</keyword>
<keyword evidence="9" id="KW-0067">ATP-binding</keyword>
<comment type="caution">
    <text evidence="18">The sequence shown here is derived from an EMBL/GenBank/DDBJ whole genome shotgun (WGS) entry which is preliminary data.</text>
</comment>